<dbReference type="Proteomes" id="UP000050783">
    <property type="component" value="Unassembled WGS sequence"/>
</dbReference>
<keyword evidence="5 6" id="KW-0472">Membrane</keyword>
<feature type="transmembrane region" description="Helical" evidence="6">
    <location>
        <begin position="46"/>
        <end position="67"/>
    </location>
</feature>
<feature type="transmembrane region" description="Helical" evidence="6">
    <location>
        <begin position="379"/>
        <end position="399"/>
    </location>
</feature>
<feature type="transmembrane region" description="Helical" evidence="6">
    <location>
        <begin position="445"/>
        <end position="468"/>
    </location>
</feature>
<dbReference type="InterPro" id="IPR050833">
    <property type="entry name" value="Poly_Biosynth_Transport"/>
</dbReference>
<evidence type="ECO:0000256" key="3">
    <source>
        <dbReference type="ARBA" id="ARBA00022692"/>
    </source>
</evidence>
<feature type="transmembrane region" description="Helical" evidence="6">
    <location>
        <begin position="316"/>
        <end position="340"/>
    </location>
</feature>
<dbReference type="AlphaFoldDB" id="A0A0P1EGT5"/>
<dbReference type="PANTHER" id="PTHR30250">
    <property type="entry name" value="PST FAMILY PREDICTED COLANIC ACID TRANSPORTER"/>
    <property type="match status" value="1"/>
</dbReference>
<protein>
    <recommendedName>
        <fullName evidence="9">Polysaccharide biosynthesis protein</fullName>
    </recommendedName>
</protein>
<evidence type="ECO:0000256" key="1">
    <source>
        <dbReference type="ARBA" id="ARBA00004651"/>
    </source>
</evidence>
<keyword evidence="3 6" id="KW-0812">Transmembrane</keyword>
<proteinExistence type="predicted"/>
<dbReference type="RefSeq" id="WP_145974990.1">
    <property type="nucleotide sequence ID" value="NZ_CYPU01000055.1"/>
</dbReference>
<organism evidence="7 8">
    <name type="scientific">Ruegeria atlantica</name>
    <dbReference type="NCBI Taxonomy" id="81569"/>
    <lineage>
        <taxon>Bacteria</taxon>
        <taxon>Pseudomonadati</taxon>
        <taxon>Pseudomonadota</taxon>
        <taxon>Alphaproteobacteria</taxon>
        <taxon>Rhodobacterales</taxon>
        <taxon>Roseobacteraceae</taxon>
        <taxon>Ruegeria</taxon>
    </lineage>
</organism>
<dbReference type="GeneID" id="55494435"/>
<feature type="transmembrane region" description="Helical" evidence="6">
    <location>
        <begin position="189"/>
        <end position="211"/>
    </location>
</feature>
<feature type="transmembrane region" description="Helical" evidence="6">
    <location>
        <begin position="164"/>
        <end position="183"/>
    </location>
</feature>
<evidence type="ECO:0000313" key="7">
    <source>
        <dbReference type="EMBL" id="CUH49081.1"/>
    </source>
</evidence>
<sequence length="518" mass="57144">MSGPSHNNVSRYVVNASSSIATAIIRMSALVWVNQYLLRRIEPAEYALVPVVASLLIVAELFPTVFLRGLARFMVEADARRDGRDMTSIVSSMVPVLFTVALVLFIAGVLAVIHIDRVITVDPQYRTQAQAMLLMLVSVLCIRVAATPFRLGLHVRMRFVEQNLILLGTETLRIVLLLVLLLAVSTQVLWVAVASSVANLVNMLILIGYTFNVLPDARLRLSAISFSTIQRLLSFSLWTLFQGLNNLVLKAVPALLLNRNSSAIDVASFHIGSLADTQIRKLVVAAAAPAKPALTTIYATEGESTLQSLYYHGGRYFLWVTLFLLPPLLVFAYPLIMLYAGDKYNLAAPVMLLLLGVYPLIWASGMFYEIAYAVGRIRAYNVCIMVLSLSALTGMWYFVVVHNMGALGAAIALSGAYVLVYPLLMWPIGLWLVRGKWSTFLLKTLFPGLGPFAAACLGCLIFSKVFPIDGWGKFFLGCGLSSLVYVGVLFTMCINQNDRELLVRARRKIGNQLKRSRK</sequence>
<keyword evidence="4 6" id="KW-1133">Transmembrane helix</keyword>
<keyword evidence="2" id="KW-1003">Cell membrane</keyword>
<feature type="transmembrane region" description="Helical" evidence="6">
    <location>
        <begin position="474"/>
        <end position="494"/>
    </location>
</feature>
<evidence type="ECO:0008006" key="9">
    <source>
        <dbReference type="Google" id="ProtNLM"/>
    </source>
</evidence>
<reference evidence="7 8" key="1">
    <citation type="submission" date="2015-09" db="EMBL/GenBank/DDBJ databases">
        <authorList>
            <consortium name="Swine Surveillance"/>
        </authorList>
    </citation>
    <scope>NUCLEOTIDE SEQUENCE [LARGE SCALE GENOMIC DNA]</scope>
    <source>
        <strain evidence="7 8">CECT 4292</strain>
    </source>
</reference>
<evidence type="ECO:0000256" key="2">
    <source>
        <dbReference type="ARBA" id="ARBA00022475"/>
    </source>
</evidence>
<accession>A0A0P1EGT5</accession>
<dbReference type="GO" id="GO:0005886">
    <property type="term" value="C:plasma membrane"/>
    <property type="evidence" value="ECO:0007669"/>
    <property type="project" value="UniProtKB-SubCell"/>
</dbReference>
<name>A0A0P1EGT5_9RHOB</name>
<evidence type="ECO:0000313" key="8">
    <source>
        <dbReference type="Proteomes" id="UP000050783"/>
    </source>
</evidence>
<dbReference type="PANTHER" id="PTHR30250:SF26">
    <property type="entry name" value="PSMA PROTEIN"/>
    <property type="match status" value="1"/>
</dbReference>
<gene>
    <name evidence="7" type="ORF">RUA4292_03275</name>
</gene>
<evidence type="ECO:0000256" key="6">
    <source>
        <dbReference type="SAM" id="Phobius"/>
    </source>
</evidence>
<feature type="transmembrane region" description="Helical" evidence="6">
    <location>
        <begin position="405"/>
        <end position="433"/>
    </location>
</feature>
<dbReference type="EMBL" id="CYPU01000055">
    <property type="protein sequence ID" value="CUH49081.1"/>
    <property type="molecule type" value="Genomic_DNA"/>
</dbReference>
<comment type="subcellular location">
    <subcellularLocation>
        <location evidence="1">Cell membrane</location>
        <topology evidence="1">Multi-pass membrane protein</topology>
    </subcellularLocation>
</comment>
<feature type="transmembrane region" description="Helical" evidence="6">
    <location>
        <begin position="12"/>
        <end position="34"/>
    </location>
</feature>
<feature type="transmembrane region" description="Helical" evidence="6">
    <location>
        <begin position="133"/>
        <end position="152"/>
    </location>
</feature>
<evidence type="ECO:0000256" key="5">
    <source>
        <dbReference type="ARBA" id="ARBA00023136"/>
    </source>
</evidence>
<feature type="transmembrane region" description="Helical" evidence="6">
    <location>
        <begin position="346"/>
        <end position="367"/>
    </location>
</feature>
<feature type="transmembrane region" description="Helical" evidence="6">
    <location>
        <begin position="88"/>
        <end position="113"/>
    </location>
</feature>
<dbReference type="OrthoDB" id="1550543at2"/>
<evidence type="ECO:0000256" key="4">
    <source>
        <dbReference type="ARBA" id="ARBA00022989"/>
    </source>
</evidence>